<organism evidence="2">
    <name type="scientific">marine metagenome</name>
    <dbReference type="NCBI Taxonomy" id="408172"/>
    <lineage>
        <taxon>unclassified sequences</taxon>
        <taxon>metagenomes</taxon>
        <taxon>ecological metagenomes</taxon>
    </lineage>
</organism>
<dbReference type="InterPro" id="IPR016161">
    <property type="entry name" value="Ald_DH/histidinol_DH"/>
</dbReference>
<gene>
    <name evidence="2" type="ORF">METZ01_LOCUS280444</name>
</gene>
<dbReference type="InterPro" id="IPR016162">
    <property type="entry name" value="Ald_DH_N"/>
</dbReference>
<dbReference type="GO" id="GO:0016491">
    <property type="term" value="F:oxidoreductase activity"/>
    <property type="evidence" value="ECO:0007669"/>
    <property type="project" value="InterPro"/>
</dbReference>
<reference evidence="2" key="1">
    <citation type="submission" date="2018-05" db="EMBL/GenBank/DDBJ databases">
        <authorList>
            <person name="Lanie J.A."/>
            <person name="Ng W.-L."/>
            <person name="Kazmierczak K.M."/>
            <person name="Andrzejewski T.M."/>
            <person name="Davidsen T.M."/>
            <person name="Wayne K.J."/>
            <person name="Tettelin H."/>
            <person name="Glass J.I."/>
            <person name="Rusch D."/>
            <person name="Podicherti R."/>
            <person name="Tsui H.-C.T."/>
            <person name="Winkler M.E."/>
        </authorList>
    </citation>
    <scope>NUCLEOTIDE SEQUENCE</scope>
</reference>
<dbReference type="InterPro" id="IPR015590">
    <property type="entry name" value="Aldehyde_DH_dom"/>
</dbReference>
<protein>
    <recommendedName>
        <fullName evidence="1">Aldehyde dehydrogenase domain-containing protein</fullName>
    </recommendedName>
</protein>
<dbReference type="SUPFAM" id="SSF53720">
    <property type="entry name" value="ALDH-like"/>
    <property type="match status" value="1"/>
</dbReference>
<dbReference type="Pfam" id="PF00171">
    <property type="entry name" value="Aldedh"/>
    <property type="match status" value="1"/>
</dbReference>
<dbReference type="AlphaFoldDB" id="A0A382KSY9"/>
<feature type="non-terminal residue" evidence="2">
    <location>
        <position position="1"/>
    </location>
</feature>
<dbReference type="PANTHER" id="PTHR11699">
    <property type="entry name" value="ALDEHYDE DEHYDROGENASE-RELATED"/>
    <property type="match status" value="1"/>
</dbReference>
<feature type="domain" description="Aldehyde dehydrogenase" evidence="1">
    <location>
        <begin position="38"/>
        <end position="142"/>
    </location>
</feature>
<name>A0A382KSY9_9ZZZZ</name>
<proteinExistence type="predicted"/>
<evidence type="ECO:0000259" key="1">
    <source>
        <dbReference type="Pfam" id="PF00171"/>
    </source>
</evidence>
<dbReference type="Gene3D" id="3.40.605.10">
    <property type="entry name" value="Aldehyde Dehydrogenase, Chain A, domain 1"/>
    <property type="match status" value="1"/>
</dbReference>
<evidence type="ECO:0000313" key="2">
    <source>
        <dbReference type="EMBL" id="SVC27590.1"/>
    </source>
</evidence>
<accession>A0A382KSY9</accession>
<dbReference type="EMBL" id="UINC01082641">
    <property type="protein sequence ID" value="SVC27590.1"/>
    <property type="molecule type" value="Genomic_DNA"/>
</dbReference>
<sequence length="143" mass="16026">VLEFDMQHSKEVVDLKRFDVSPTLTGFIDGQSVPENASAEIVKCIAPTDETELTSLYEADLDEVDGAVNAARRAFESGPWPRMSIDERNRILRQISDKIVEHAEELAYLESINVGLPIRNVKVAHIPRAARNFAFFTEVARQA</sequence>
<feature type="non-terminal residue" evidence="2">
    <location>
        <position position="143"/>
    </location>
</feature>